<dbReference type="PROSITE" id="PS50893">
    <property type="entry name" value="ABC_TRANSPORTER_2"/>
    <property type="match status" value="1"/>
</dbReference>
<reference evidence="5" key="1">
    <citation type="submission" date="2009-10" db="EMBL/GenBank/DDBJ databases">
        <title>Diversity of trophic interactions inside an arsenic-rich microbial ecosystem.</title>
        <authorList>
            <person name="Bertin P.N."/>
            <person name="Heinrich-Salmeron A."/>
            <person name="Pelletier E."/>
            <person name="Goulhen-Chollet F."/>
            <person name="Arsene-Ploetze F."/>
            <person name="Gallien S."/>
            <person name="Calteau A."/>
            <person name="Vallenet D."/>
            <person name="Casiot C."/>
            <person name="Chane-Woon-Ming B."/>
            <person name="Giloteaux L."/>
            <person name="Barakat M."/>
            <person name="Bonnefoy V."/>
            <person name="Bruneel O."/>
            <person name="Chandler M."/>
            <person name="Cleiss J."/>
            <person name="Duran R."/>
            <person name="Elbaz-Poulichet F."/>
            <person name="Fonknechten N."/>
            <person name="Lauga B."/>
            <person name="Mornico D."/>
            <person name="Ortet P."/>
            <person name="Schaeffer C."/>
            <person name="Siguier P."/>
            <person name="Alexander Thil Smith A."/>
            <person name="Van Dorsselaer A."/>
            <person name="Weissenbach J."/>
            <person name="Medigue C."/>
            <person name="Le Paslier D."/>
        </authorList>
    </citation>
    <scope>NUCLEOTIDE SEQUENCE</scope>
</reference>
<dbReference type="PANTHER" id="PTHR42781:SF4">
    <property type="entry name" value="SPERMIDINE_PUTRESCINE IMPORT ATP-BINDING PROTEIN POTA"/>
    <property type="match status" value="1"/>
</dbReference>
<dbReference type="InterPro" id="IPR027417">
    <property type="entry name" value="P-loop_NTPase"/>
</dbReference>
<evidence type="ECO:0000256" key="2">
    <source>
        <dbReference type="ARBA" id="ARBA00022741"/>
    </source>
</evidence>
<proteinExistence type="predicted"/>
<keyword evidence="2" id="KW-0547">Nucleotide-binding</keyword>
<dbReference type="SMART" id="SM00382">
    <property type="entry name" value="AAA"/>
    <property type="match status" value="1"/>
</dbReference>
<sequence length="197" mass="21652">MNEVHVAYRIFEPIQLEVEFDVTGITVLLGGNGEGKSTILRALAGLLDAEGTPFSGLPPQRRPIAYLPQEHLLFPHLRAWENVAFAFDDRSGRHERALALLARFNIEGLAERFPHQLSGGERQRVAIARAFARSPQIVLFDEPTSALDSSAREAFITSALPALRDAGIPTLAATHDPALVEVADRTVLLRDRRIATT</sequence>
<feature type="domain" description="ABC transporter" evidence="4">
    <location>
        <begin position="1"/>
        <end position="197"/>
    </location>
</feature>
<dbReference type="AlphaFoldDB" id="E6PF16"/>
<keyword evidence="3" id="KW-0067">ATP-binding</keyword>
<name>E6PF16_9ZZZZ</name>
<dbReference type="PROSITE" id="PS00211">
    <property type="entry name" value="ABC_TRANSPORTER_1"/>
    <property type="match status" value="1"/>
</dbReference>
<evidence type="ECO:0000259" key="4">
    <source>
        <dbReference type="PROSITE" id="PS50893"/>
    </source>
</evidence>
<organism evidence="5">
    <name type="scientific">mine drainage metagenome</name>
    <dbReference type="NCBI Taxonomy" id="410659"/>
    <lineage>
        <taxon>unclassified sequences</taxon>
        <taxon>metagenomes</taxon>
        <taxon>ecological metagenomes</taxon>
    </lineage>
</organism>
<accession>E6PF16</accession>
<dbReference type="InterPro" id="IPR017871">
    <property type="entry name" value="ABC_transporter-like_CS"/>
</dbReference>
<evidence type="ECO:0000256" key="1">
    <source>
        <dbReference type="ARBA" id="ARBA00022448"/>
    </source>
</evidence>
<dbReference type="PANTHER" id="PTHR42781">
    <property type="entry name" value="SPERMIDINE/PUTRESCINE IMPORT ATP-BINDING PROTEIN POTA"/>
    <property type="match status" value="1"/>
</dbReference>
<comment type="caution">
    <text evidence="5">The sequence shown here is derived from an EMBL/GenBank/DDBJ whole genome shotgun (WGS) entry which is preliminary data.</text>
</comment>
<gene>
    <name evidence="5" type="ORF">CARN1_0227</name>
</gene>
<dbReference type="EMBL" id="CABL01000005">
    <property type="protein sequence ID" value="CBH75052.1"/>
    <property type="molecule type" value="Genomic_DNA"/>
</dbReference>
<protein>
    <submittedName>
        <fullName evidence="5">Putative ABC-type transport system, ATPase component</fullName>
    </submittedName>
</protein>
<dbReference type="Gene3D" id="3.40.50.300">
    <property type="entry name" value="P-loop containing nucleotide triphosphate hydrolases"/>
    <property type="match status" value="1"/>
</dbReference>
<dbReference type="GO" id="GO:0005524">
    <property type="term" value="F:ATP binding"/>
    <property type="evidence" value="ECO:0007669"/>
    <property type="project" value="UniProtKB-KW"/>
</dbReference>
<dbReference type="InterPro" id="IPR050093">
    <property type="entry name" value="ABC_SmlMolc_Importer"/>
</dbReference>
<dbReference type="InterPro" id="IPR003593">
    <property type="entry name" value="AAA+_ATPase"/>
</dbReference>
<evidence type="ECO:0000256" key="3">
    <source>
        <dbReference type="ARBA" id="ARBA00022840"/>
    </source>
</evidence>
<dbReference type="Pfam" id="PF00005">
    <property type="entry name" value="ABC_tran"/>
    <property type="match status" value="1"/>
</dbReference>
<evidence type="ECO:0000313" key="5">
    <source>
        <dbReference type="EMBL" id="CBH75052.1"/>
    </source>
</evidence>
<dbReference type="SUPFAM" id="SSF52540">
    <property type="entry name" value="P-loop containing nucleoside triphosphate hydrolases"/>
    <property type="match status" value="1"/>
</dbReference>
<dbReference type="GO" id="GO:0016887">
    <property type="term" value="F:ATP hydrolysis activity"/>
    <property type="evidence" value="ECO:0007669"/>
    <property type="project" value="InterPro"/>
</dbReference>
<dbReference type="InterPro" id="IPR003439">
    <property type="entry name" value="ABC_transporter-like_ATP-bd"/>
</dbReference>
<keyword evidence="1" id="KW-0813">Transport</keyword>